<name>A0A1E5FE92_VIBSP</name>
<dbReference type="EMBL" id="AJZD02000299">
    <property type="protein sequence ID" value="OEF87242.1"/>
    <property type="molecule type" value="Genomic_DNA"/>
</dbReference>
<keyword evidence="1" id="KW-0472">Membrane</keyword>
<organism evidence="2 3">
    <name type="scientific">Vibrio splendidus 12E03</name>
    <dbReference type="NCBI Taxonomy" id="1191305"/>
    <lineage>
        <taxon>Bacteria</taxon>
        <taxon>Pseudomonadati</taxon>
        <taxon>Pseudomonadota</taxon>
        <taxon>Gammaproteobacteria</taxon>
        <taxon>Vibrionales</taxon>
        <taxon>Vibrionaceae</taxon>
        <taxon>Vibrio</taxon>
    </lineage>
</organism>
<feature type="transmembrane region" description="Helical" evidence="1">
    <location>
        <begin position="79"/>
        <end position="105"/>
    </location>
</feature>
<feature type="transmembrane region" description="Helical" evidence="1">
    <location>
        <begin position="5"/>
        <end position="24"/>
    </location>
</feature>
<comment type="caution">
    <text evidence="2">The sequence shown here is derived from an EMBL/GenBank/DDBJ whole genome shotgun (WGS) entry which is preliminary data.</text>
</comment>
<accession>A0A1E5FE92</accession>
<proteinExistence type="predicted"/>
<evidence type="ECO:0000313" key="3">
    <source>
        <dbReference type="Proteomes" id="UP000094802"/>
    </source>
</evidence>
<dbReference type="Proteomes" id="UP000094802">
    <property type="component" value="Unassembled WGS sequence"/>
</dbReference>
<feature type="transmembrane region" description="Helical" evidence="1">
    <location>
        <begin position="30"/>
        <end position="49"/>
    </location>
</feature>
<keyword evidence="1" id="KW-1133">Transmembrane helix</keyword>
<evidence type="ECO:0000313" key="2">
    <source>
        <dbReference type="EMBL" id="OEF87242.1"/>
    </source>
</evidence>
<reference evidence="2 3" key="1">
    <citation type="journal article" date="2012" name="Science">
        <title>Ecological populations of bacteria act as socially cohesive units of antibiotic production and resistance.</title>
        <authorList>
            <person name="Cordero O.X."/>
            <person name="Wildschutte H."/>
            <person name="Kirkup B."/>
            <person name="Proehl S."/>
            <person name="Ngo L."/>
            <person name="Hussain F."/>
            <person name="Le Roux F."/>
            <person name="Mincer T."/>
            <person name="Polz M.F."/>
        </authorList>
    </citation>
    <scope>NUCLEOTIDE SEQUENCE [LARGE SCALE GENOMIC DNA]</scope>
    <source>
        <strain evidence="2 3">12E03</strain>
    </source>
</reference>
<keyword evidence="1" id="KW-0812">Transmembrane</keyword>
<gene>
    <name evidence="2" type="ORF">A142_23775</name>
</gene>
<dbReference type="AlphaFoldDB" id="A0A1E5FE92"/>
<protein>
    <submittedName>
        <fullName evidence="2">Uncharacterized protein</fullName>
    </submittedName>
</protein>
<evidence type="ECO:0000256" key="1">
    <source>
        <dbReference type="SAM" id="Phobius"/>
    </source>
</evidence>
<sequence length="111" mass="12722">MLYVILTFTILLIVVVIHLLYDKFEETSEFIIYESYLFIILVVNVALLGRTQAERIGMLSLSMSTWVLCNFLSNKFSHPRILGFVFVILCTVPTFLFNSAFSMLLTSLGEK</sequence>